<dbReference type="Proteomes" id="UP000284751">
    <property type="component" value="Unassembled WGS sequence"/>
</dbReference>
<evidence type="ECO:0000313" key="1">
    <source>
        <dbReference type="EMBL" id="RGQ44760.1"/>
    </source>
</evidence>
<protein>
    <submittedName>
        <fullName evidence="1">Uncharacterized protein</fullName>
    </submittedName>
</protein>
<organism evidence="1 2">
    <name type="scientific">[Clostridium] leptum</name>
    <dbReference type="NCBI Taxonomy" id="1535"/>
    <lineage>
        <taxon>Bacteria</taxon>
        <taxon>Bacillati</taxon>
        <taxon>Bacillota</taxon>
        <taxon>Clostridia</taxon>
        <taxon>Eubacteriales</taxon>
        <taxon>Oscillospiraceae</taxon>
        <taxon>Oscillospiraceae incertae sedis</taxon>
    </lineage>
</organism>
<accession>A0A412B182</accession>
<dbReference type="Pfam" id="PF19524">
    <property type="entry name" value="DUF6054"/>
    <property type="match status" value="1"/>
</dbReference>
<proteinExistence type="predicted"/>
<evidence type="ECO:0000313" key="2">
    <source>
        <dbReference type="Proteomes" id="UP000284751"/>
    </source>
</evidence>
<dbReference type="EMBL" id="QRTC01000001">
    <property type="protein sequence ID" value="RGQ44760.1"/>
    <property type="molecule type" value="Genomic_DNA"/>
</dbReference>
<name>A0A412B182_9FIRM</name>
<reference evidence="1 2" key="1">
    <citation type="submission" date="2018-08" db="EMBL/GenBank/DDBJ databases">
        <title>A genome reference for cultivated species of the human gut microbiota.</title>
        <authorList>
            <person name="Zou Y."/>
            <person name="Xue W."/>
            <person name="Luo G."/>
        </authorList>
    </citation>
    <scope>NUCLEOTIDE SEQUENCE [LARGE SCALE GENOMIC DNA]</scope>
    <source>
        <strain evidence="1 2">AF28-26</strain>
    </source>
</reference>
<comment type="caution">
    <text evidence="1">The sequence shown here is derived from an EMBL/GenBank/DDBJ whole genome shotgun (WGS) entry which is preliminary data.</text>
</comment>
<dbReference type="AlphaFoldDB" id="A0A412B182"/>
<dbReference type="InterPro" id="IPR046117">
    <property type="entry name" value="DUF6054"/>
</dbReference>
<sequence length="112" mass="12393">MAKLECELQGDFSLILSQLEDEIINGSVSASLEEKSDFCFGSAYCAVRVYERYSFTGGNRVSLSLTLLQSGGRIFLSAITSGGSQAVFWKINIFGEEAFLDTIREIVEKYII</sequence>
<gene>
    <name evidence="1" type="ORF">DWY99_00220</name>
</gene>